<evidence type="ECO:0000313" key="1">
    <source>
        <dbReference type="EMBL" id="CEP25655.1"/>
    </source>
</evidence>
<organism evidence="1">
    <name type="scientific">Propionibacterium freudenreichii subsp. freudenreichii</name>
    <dbReference type="NCBI Taxonomy" id="66712"/>
    <lineage>
        <taxon>Bacteria</taxon>
        <taxon>Bacillati</taxon>
        <taxon>Actinomycetota</taxon>
        <taxon>Actinomycetes</taxon>
        <taxon>Propionibacteriales</taxon>
        <taxon>Propionibacteriaceae</taxon>
        <taxon>Propionibacterium</taxon>
    </lineage>
</organism>
<reference evidence="1" key="1">
    <citation type="submission" date="2014-08" db="EMBL/GenBank/DDBJ databases">
        <authorList>
            <person name="Falentin Helene"/>
        </authorList>
    </citation>
    <scope>NUCLEOTIDE SEQUENCE</scope>
</reference>
<accession>A0A068VPY1</accession>
<name>A0A068VPY1_PROFF</name>
<gene>
    <name evidence="1" type="ORF">PFCIRM138_09070</name>
</gene>
<proteinExistence type="predicted"/>
<sequence length="14" mass="1493">MGSVLRTVEATAEE</sequence>
<dbReference type="EMBL" id="LM676379">
    <property type="protein sequence ID" value="CEP25655.1"/>
    <property type="molecule type" value="Genomic_DNA"/>
</dbReference>
<protein>
    <submittedName>
        <fullName evidence="1">Uncharacterized protein</fullName>
    </submittedName>
</protein>